<organism evidence="1">
    <name type="scientific">viral metagenome</name>
    <dbReference type="NCBI Taxonomy" id="1070528"/>
    <lineage>
        <taxon>unclassified sequences</taxon>
        <taxon>metagenomes</taxon>
        <taxon>organismal metagenomes</taxon>
    </lineage>
</organism>
<proteinExistence type="predicted"/>
<name>A0A6M3L292_9ZZZZ</name>
<reference evidence="1" key="1">
    <citation type="submission" date="2020-03" db="EMBL/GenBank/DDBJ databases">
        <title>The deep terrestrial virosphere.</title>
        <authorList>
            <person name="Holmfeldt K."/>
            <person name="Nilsson E."/>
            <person name="Simone D."/>
            <person name="Lopez-Fernandez M."/>
            <person name="Wu X."/>
            <person name="de Brujin I."/>
            <person name="Lundin D."/>
            <person name="Andersson A."/>
            <person name="Bertilsson S."/>
            <person name="Dopson M."/>
        </authorList>
    </citation>
    <scope>NUCLEOTIDE SEQUENCE</scope>
    <source>
        <strain evidence="1">MM415B02984</strain>
    </source>
</reference>
<evidence type="ECO:0000313" key="1">
    <source>
        <dbReference type="EMBL" id="QJA87488.1"/>
    </source>
</evidence>
<dbReference type="Gene3D" id="1.10.132.80">
    <property type="match status" value="1"/>
</dbReference>
<sequence>MAAPKGNQNALGNEGGRPPFYDDPLKLQIACDTYFQDCKRDKTPTTITGLALALGFSTRKSLLDYEDKVEFVNIIKKAKLKVECEYEKRLSGNAPTGAIFALKNMHWQDRQELTGADGKDLNTRITIELIDSPDQVKKEDASSQESL</sequence>
<gene>
    <name evidence="1" type="ORF">MM415B02984_0005</name>
</gene>
<dbReference type="Pfam" id="PF16677">
    <property type="entry name" value="GP3_package"/>
    <property type="match status" value="1"/>
</dbReference>
<protein>
    <submittedName>
        <fullName evidence="1">Putative terminase small subunit</fullName>
    </submittedName>
</protein>
<dbReference type="InterPro" id="IPR032066">
    <property type="entry name" value="GP3_package"/>
</dbReference>
<dbReference type="EMBL" id="MT142710">
    <property type="protein sequence ID" value="QJA87488.1"/>
    <property type="molecule type" value="Genomic_DNA"/>
</dbReference>
<dbReference type="AlphaFoldDB" id="A0A6M3L292"/>
<accession>A0A6M3L292</accession>